<dbReference type="GO" id="GO:0005737">
    <property type="term" value="C:cytoplasm"/>
    <property type="evidence" value="ECO:0007669"/>
    <property type="project" value="TreeGrafter"/>
</dbReference>
<dbReference type="PANTHER" id="PTHR48094:SF12">
    <property type="entry name" value="PARKINSON DISEASE PROTEIN 7 HOMOLOG"/>
    <property type="match status" value="1"/>
</dbReference>
<dbReference type="AlphaFoldDB" id="A0A2G9Z1I5"/>
<evidence type="ECO:0000313" key="4">
    <source>
        <dbReference type="Proteomes" id="UP000228681"/>
    </source>
</evidence>
<name>A0A2G9Z1I5_9BACT</name>
<dbReference type="CDD" id="cd03135">
    <property type="entry name" value="GATase1_DJ-1"/>
    <property type="match status" value="1"/>
</dbReference>
<accession>A0A2G9Z1I5</accession>
<dbReference type="InterPro" id="IPR029062">
    <property type="entry name" value="Class_I_gatase-like"/>
</dbReference>
<protein>
    <recommendedName>
        <fullName evidence="2">DJ-1/PfpI domain-containing protein</fullName>
    </recommendedName>
</protein>
<dbReference type="InterPro" id="IPR050325">
    <property type="entry name" value="Prot/Nucl_acid_deglycase"/>
</dbReference>
<evidence type="ECO:0000256" key="1">
    <source>
        <dbReference type="SAM" id="Phobius"/>
    </source>
</evidence>
<dbReference type="Pfam" id="PF01965">
    <property type="entry name" value="DJ-1_PfpI"/>
    <property type="match status" value="1"/>
</dbReference>
<gene>
    <name evidence="3" type="ORF">COX34_02140</name>
</gene>
<dbReference type="PANTHER" id="PTHR48094">
    <property type="entry name" value="PROTEIN/NUCLEIC ACID DEGLYCASE DJ-1-RELATED"/>
    <property type="match status" value="1"/>
</dbReference>
<dbReference type="EMBL" id="PCRS01000039">
    <property type="protein sequence ID" value="PIP24823.1"/>
    <property type="molecule type" value="Genomic_DNA"/>
</dbReference>
<feature type="transmembrane region" description="Helical" evidence="1">
    <location>
        <begin position="7"/>
        <end position="25"/>
    </location>
</feature>
<keyword evidence="1" id="KW-1133">Transmembrane helix</keyword>
<feature type="domain" description="DJ-1/PfpI" evidence="2">
    <location>
        <begin position="56"/>
        <end position="224"/>
    </location>
</feature>
<dbReference type="Gene3D" id="3.40.50.880">
    <property type="match status" value="1"/>
</dbReference>
<organism evidence="3 4">
    <name type="scientific">Candidatus Nealsonbacteria bacterium CG23_combo_of_CG06-09_8_20_14_all_36_12</name>
    <dbReference type="NCBI Taxonomy" id="1974718"/>
    <lineage>
        <taxon>Bacteria</taxon>
        <taxon>Candidatus Nealsoniibacteriota</taxon>
    </lineage>
</organism>
<keyword evidence="1" id="KW-0472">Membrane</keyword>
<comment type="caution">
    <text evidence="3">The sequence shown here is derived from an EMBL/GenBank/DDBJ whole genome shotgun (WGS) entry which is preliminary data.</text>
</comment>
<dbReference type="Proteomes" id="UP000228681">
    <property type="component" value="Unassembled WGS sequence"/>
</dbReference>
<dbReference type="SUPFAM" id="SSF52317">
    <property type="entry name" value="Class I glutamine amidotransferase-like"/>
    <property type="match status" value="1"/>
</dbReference>
<evidence type="ECO:0000259" key="2">
    <source>
        <dbReference type="Pfam" id="PF01965"/>
    </source>
</evidence>
<reference evidence="3 4" key="1">
    <citation type="submission" date="2017-09" db="EMBL/GenBank/DDBJ databases">
        <title>Depth-based differentiation of microbial function through sediment-hosted aquifers and enrichment of novel symbionts in the deep terrestrial subsurface.</title>
        <authorList>
            <person name="Probst A.J."/>
            <person name="Ladd B."/>
            <person name="Jarett J.K."/>
            <person name="Geller-Mcgrath D.E."/>
            <person name="Sieber C.M."/>
            <person name="Emerson J.B."/>
            <person name="Anantharaman K."/>
            <person name="Thomas B.C."/>
            <person name="Malmstrom R."/>
            <person name="Stieglmeier M."/>
            <person name="Klingl A."/>
            <person name="Woyke T."/>
            <person name="Ryan C.M."/>
            <person name="Banfield J.F."/>
        </authorList>
    </citation>
    <scope>NUCLEOTIDE SEQUENCE [LARGE SCALE GENOMIC DNA]</scope>
    <source>
        <strain evidence="3">CG23_combo_of_CG06-09_8_20_14_all_36_12</strain>
    </source>
</reference>
<dbReference type="InterPro" id="IPR002818">
    <property type="entry name" value="DJ-1/PfpI"/>
</dbReference>
<proteinExistence type="predicted"/>
<keyword evidence="1" id="KW-0812">Transmembrane</keyword>
<sequence>MEPMRKILILLTIFVIMIVAGVLIYQNLGKKPEEKVMEKILENPKGEPSVPYGASKKVAITIAFRDFRDEEYFVPKEILAKAGAEIKTASNKIGTAIGADGGEVEIDLLVNELKPADFDAVVFIGGPGCLENLDNENSYRVVKETISQDKILAAICIAPAILAKAGVLEGKKATVWSSPLDKSAVKILQEQETIYQDEEVVVDGKIVTGNGPGASRKFAEAIVELLK</sequence>
<evidence type="ECO:0000313" key="3">
    <source>
        <dbReference type="EMBL" id="PIP24823.1"/>
    </source>
</evidence>